<reference evidence="3 4" key="1">
    <citation type="submission" date="2020-04" db="EMBL/GenBank/DDBJ databases">
        <authorList>
            <person name="Alioto T."/>
            <person name="Alioto T."/>
            <person name="Gomez Garrido J."/>
        </authorList>
    </citation>
    <scope>NUCLEOTIDE SEQUENCE [LARGE SCALE GENOMIC DNA]</scope>
</reference>
<dbReference type="PANTHER" id="PTHR45740">
    <property type="entry name" value="POLY [ADP-RIBOSE] POLYMERASE"/>
    <property type="match status" value="1"/>
</dbReference>
<keyword evidence="1" id="KW-0520">NAD</keyword>
<keyword evidence="1" id="KW-0808">Transferase</keyword>
<sequence>MSVLQALRETDPEYTDVVKKMKDSIVSHRNGIPLSDYVVTKVEKVVNLVLESQHKSTIEMIKMEMSKEDEANAQTLHLYHGSPNAHKIAQNGFNVEFSASQNMFGKGIYFAALSSKSNQYAWGNNAGCPQHRSRSCCVCPRQLLLCECFMGRPFKPTRANEPVPRGFHSVIAEPANVPSLRYPEYAILNNAQALPQYLITYNIKP</sequence>
<dbReference type="InterPro" id="IPR051712">
    <property type="entry name" value="ARTD-AVP"/>
</dbReference>
<dbReference type="AlphaFoldDB" id="A0A8S1DJU8"/>
<accession>A0A8S1DJU8</accession>
<keyword evidence="4" id="KW-1185">Reference proteome</keyword>
<name>A0A8S1DJU8_9INSE</name>
<dbReference type="Proteomes" id="UP000494165">
    <property type="component" value="Unassembled WGS sequence"/>
</dbReference>
<dbReference type="EMBL" id="CADEPI010000204">
    <property type="protein sequence ID" value="CAB3380293.1"/>
    <property type="molecule type" value="Genomic_DNA"/>
</dbReference>
<dbReference type="EC" id="2.4.2.-" evidence="1"/>
<proteinExistence type="predicted"/>
<keyword evidence="1" id="KW-0328">Glycosyltransferase</keyword>
<dbReference type="InterPro" id="IPR012317">
    <property type="entry name" value="Poly(ADP-ribose)pol_cat_dom"/>
</dbReference>
<evidence type="ECO:0000313" key="4">
    <source>
        <dbReference type="Proteomes" id="UP000494165"/>
    </source>
</evidence>
<gene>
    <name evidence="3" type="ORF">CLODIP_2_CD07422</name>
</gene>
<evidence type="ECO:0000259" key="2">
    <source>
        <dbReference type="PROSITE" id="PS51059"/>
    </source>
</evidence>
<feature type="domain" description="PARP catalytic" evidence="2">
    <location>
        <begin position="1"/>
        <end position="205"/>
    </location>
</feature>
<dbReference type="Pfam" id="PF00644">
    <property type="entry name" value="PARP"/>
    <property type="match status" value="1"/>
</dbReference>
<dbReference type="GO" id="GO:0003950">
    <property type="term" value="F:NAD+ poly-ADP-ribosyltransferase activity"/>
    <property type="evidence" value="ECO:0007669"/>
    <property type="project" value="UniProtKB-UniRule"/>
</dbReference>
<dbReference type="SUPFAM" id="SSF56399">
    <property type="entry name" value="ADP-ribosylation"/>
    <property type="match status" value="1"/>
</dbReference>
<dbReference type="OrthoDB" id="4772757at2759"/>
<dbReference type="Gene3D" id="3.90.228.10">
    <property type="match status" value="1"/>
</dbReference>
<evidence type="ECO:0000256" key="1">
    <source>
        <dbReference type="RuleBase" id="RU362114"/>
    </source>
</evidence>
<dbReference type="GO" id="GO:0005634">
    <property type="term" value="C:nucleus"/>
    <property type="evidence" value="ECO:0007669"/>
    <property type="project" value="TreeGrafter"/>
</dbReference>
<dbReference type="PANTHER" id="PTHR45740:SF17">
    <property type="entry name" value="POLY [ADP-RIBOSE] POLYMERASE TANKYRASE-2-LIKE"/>
    <property type="match status" value="1"/>
</dbReference>
<evidence type="ECO:0000313" key="3">
    <source>
        <dbReference type="EMBL" id="CAB3380293.1"/>
    </source>
</evidence>
<comment type="caution">
    <text evidence="3">The sequence shown here is derived from an EMBL/GenBank/DDBJ whole genome shotgun (WGS) entry which is preliminary data.</text>
</comment>
<protein>
    <recommendedName>
        <fullName evidence="1">Poly [ADP-ribose] polymerase</fullName>
        <shortName evidence="1">PARP</shortName>
        <ecNumber evidence="1">2.4.2.-</ecNumber>
    </recommendedName>
</protein>
<dbReference type="GO" id="GO:1990404">
    <property type="term" value="F:NAD+-protein mono-ADP-ribosyltransferase activity"/>
    <property type="evidence" value="ECO:0007669"/>
    <property type="project" value="TreeGrafter"/>
</dbReference>
<dbReference type="PROSITE" id="PS51059">
    <property type="entry name" value="PARP_CATALYTIC"/>
    <property type="match status" value="1"/>
</dbReference>
<organism evidence="3 4">
    <name type="scientific">Cloeon dipterum</name>
    <dbReference type="NCBI Taxonomy" id="197152"/>
    <lineage>
        <taxon>Eukaryota</taxon>
        <taxon>Metazoa</taxon>
        <taxon>Ecdysozoa</taxon>
        <taxon>Arthropoda</taxon>
        <taxon>Hexapoda</taxon>
        <taxon>Insecta</taxon>
        <taxon>Pterygota</taxon>
        <taxon>Palaeoptera</taxon>
        <taxon>Ephemeroptera</taxon>
        <taxon>Pisciforma</taxon>
        <taxon>Baetidae</taxon>
        <taxon>Cloeon</taxon>
    </lineage>
</organism>